<dbReference type="InterPro" id="IPR013783">
    <property type="entry name" value="Ig-like_fold"/>
</dbReference>
<gene>
    <name evidence="2" type="ORF">IU459_04785</name>
</gene>
<evidence type="ECO:0000259" key="1">
    <source>
        <dbReference type="SMART" id="SM00429"/>
    </source>
</evidence>
<dbReference type="SUPFAM" id="SSF81296">
    <property type="entry name" value="E set domains"/>
    <property type="match status" value="1"/>
</dbReference>
<feature type="domain" description="IPT/TIG" evidence="1">
    <location>
        <begin position="95"/>
        <end position="175"/>
    </location>
</feature>
<name>A0ABS0CJS3_9NOCA</name>
<comment type="caution">
    <text evidence="2">The sequence shown here is derived from an EMBL/GenBank/DDBJ whole genome shotgun (WGS) entry which is preliminary data.</text>
</comment>
<dbReference type="EMBL" id="JADLQX010000003">
    <property type="protein sequence ID" value="MBF6296859.1"/>
    <property type="molecule type" value="Genomic_DNA"/>
</dbReference>
<reference evidence="2 3" key="1">
    <citation type="submission" date="2020-10" db="EMBL/GenBank/DDBJ databases">
        <title>Identification of Nocardia species via Next-generation sequencing and recognition of intraspecies genetic diversity.</title>
        <authorList>
            <person name="Li P."/>
            <person name="Li P."/>
            <person name="Lu B."/>
        </authorList>
    </citation>
    <scope>NUCLEOTIDE SEQUENCE [LARGE SCALE GENOMIC DNA]</scope>
    <source>
        <strain evidence="2 3">BJ06-0157</strain>
    </source>
</reference>
<dbReference type="Gene3D" id="2.40.10.10">
    <property type="entry name" value="Trypsin-like serine proteases"/>
    <property type="match status" value="2"/>
</dbReference>
<dbReference type="InterPro" id="IPR002909">
    <property type="entry name" value="IPT_dom"/>
</dbReference>
<protein>
    <submittedName>
        <fullName evidence="2">IPT/TIG domain-containing protein</fullName>
    </submittedName>
</protein>
<dbReference type="Proteomes" id="UP000702209">
    <property type="component" value="Unassembled WGS sequence"/>
</dbReference>
<proteinExistence type="predicted"/>
<dbReference type="Pfam" id="PF01833">
    <property type="entry name" value="TIG"/>
    <property type="match status" value="1"/>
</dbReference>
<evidence type="ECO:0000313" key="2">
    <source>
        <dbReference type="EMBL" id="MBF6296859.1"/>
    </source>
</evidence>
<dbReference type="InterPro" id="IPR043504">
    <property type="entry name" value="Peptidase_S1_PA_chymotrypsin"/>
</dbReference>
<sequence>MVDKSITKRSAEVPAERFACAARRLRNRLDRYVGIWVHLKTDENGSKDPLPGYRYRGLTEWSRDQANSLTWCSGPHSHRGEGGGIMPTITSLPTAPTLVSASPGSGPLIGGTTVTLTGTNLTGATAVGFGTTPATSFTIDSATQITAISPAATGVVLVRVTTPSGFSNGVPFTYVGTPPSSGVNFGPGTSIMSDGGLPCGSWGTVGAVGYDQLGNLVALTAGHMMTRDTGTQEVFLTGNPGLGPIGYYATWSTNWPGFPSRQYPVDSSKDYAVIKLDETKINPVNKTPNGIVIRKIGADPVPLRDIICKYGQVSRKTCGLVIEYKNNVISSWAAIIPGDSGGPVTTRSGLVGITSAINPLNPWAPFQFSGIHGILDDIAAQGPSTIGIGFTPLP</sequence>
<organism evidence="2 3">
    <name type="scientific">Nocardia amamiensis</name>
    <dbReference type="NCBI Taxonomy" id="404578"/>
    <lineage>
        <taxon>Bacteria</taxon>
        <taxon>Bacillati</taxon>
        <taxon>Actinomycetota</taxon>
        <taxon>Actinomycetes</taxon>
        <taxon>Mycobacteriales</taxon>
        <taxon>Nocardiaceae</taxon>
        <taxon>Nocardia</taxon>
    </lineage>
</organism>
<keyword evidence="3" id="KW-1185">Reference proteome</keyword>
<evidence type="ECO:0000313" key="3">
    <source>
        <dbReference type="Proteomes" id="UP000702209"/>
    </source>
</evidence>
<dbReference type="InterPro" id="IPR009003">
    <property type="entry name" value="Peptidase_S1_PA"/>
</dbReference>
<dbReference type="Gene3D" id="2.60.40.10">
    <property type="entry name" value="Immunoglobulins"/>
    <property type="match status" value="1"/>
</dbReference>
<dbReference type="InterPro" id="IPR014756">
    <property type="entry name" value="Ig_E-set"/>
</dbReference>
<dbReference type="SMART" id="SM00429">
    <property type="entry name" value="IPT"/>
    <property type="match status" value="1"/>
</dbReference>
<dbReference type="SUPFAM" id="SSF50494">
    <property type="entry name" value="Trypsin-like serine proteases"/>
    <property type="match status" value="1"/>
</dbReference>
<accession>A0ABS0CJS3</accession>